<dbReference type="InterPro" id="IPR036922">
    <property type="entry name" value="Rieske_2Fe-2S_sf"/>
</dbReference>
<evidence type="ECO:0000256" key="5">
    <source>
        <dbReference type="ARBA" id="ARBA00023004"/>
    </source>
</evidence>
<comment type="function">
    <text evidence="1">Iron-sulfur subunit of the cytochrome bc1 complex, an essential component of the respiratory electron transport chain required for ATP synthesis. The bc1 complex catalyzes the oxidation of menaquinol and the reduction of cytochrome c in the respiratory chain. The bc1 complex operates through a Q-cycle mechanism that couples electron transfer to generation of the proton gradient that drives ATP synthesis.</text>
</comment>
<dbReference type="PROSITE" id="PS51296">
    <property type="entry name" value="RIESKE"/>
    <property type="match status" value="1"/>
</dbReference>
<dbReference type="EMBL" id="JAAGKO020000007">
    <property type="protein sequence ID" value="MDI5962646.1"/>
    <property type="molecule type" value="Genomic_DNA"/>
</dbReference>
<dbReference type="PANTHER" id="PTHR10134">
    <property type="entry name" value="CYTOCHROME B-C1 COMPLEX SUBUNIT RIESKE, MITOCHONDRIAL"/>
    <property type="match status" value="1"/>
</dbReference>
<dbReference type="Gene3D" id="2.102.10.10">
    <property type="entry name" value="Rieske [2Fe-2S] iron-sulphur domain"/>
    <property type="match status" value="1"/>
</dbReference>
<keyword evidence="4" id="KW-0479">Metal-binding</keyword>
<feature type="region of interest" description="Disordered" evidence="10">
    <location>
        <begin position="43"/>
        <end position="77"/>
    </location>
</feature>
<feature type="signal peptide" evidence="11">
    <location>
        <begin position="1"/>
        <end position="31"/>
    </location>
</feature>
<feature type="chain" id="PRO_5045133174" description="Cytochrome bc1 complex Rieske iron-sulfur subunit" evidence="11">
    <location>
        <begin position="32"/>
        <end position="159"/>
    </location>
</feature>
<gene>
    <name evidence="13" type="ORF">POF43_007955</name>
</gene>
<dbReference type="Pfam" id="PF00355">
    <property type="entry name" value="Rieske"/>
    <property type="match status" value="1"/>
</dbReference>
<evidence type="ECO:0000256" key="10">
    <source>
        <dbReference type="SAM" id="MobiDB-lite"/>
    </source>
</evidence>
<dbReference type="CDD" id="cd03467">
    <property type="entry name" value="Rieske"/>
    <property type="match status" value="1"/>
</dbReference>
<dbReference type="Proteomes" id="UP001156398">
    <property type="component" value="Unassembled WGS sequence"/>
</dbReference>
<dbReference type="InterPro" id="IPR006311">
    <property type="entry name" value="TAT_signal"/>
</dbReference>
<organism evidence="13 14">
    <name type="scientific">Streptantibioticus silvisoli</name>
    <dbReference type="NCBI Taxonomy" id="2705255"/>
    <lineage>
        <taxon>Bacteria</taxon>
        <taxon>Bacillati</taxon>
        <taxon>Actinomycetota</taxon>
        <taxon>Actinomycetes</taxon>
        <taxon>Kitasatosporales</taxon>
        <taxon>Streptomycetaceae</taxon>
        <taxon>Streptantibioticus</taxon>
    </lineage>
</organism>
<comment type="cofactor">
    <cofactor evidence="9">
        <name>[2Fe-2S] cluster</name>
        <dbReference type="ChEBI" id="CHEBI:190135"/>
    </cofactor>
</comment>
<keyword evidence="14" id="KW-1185">Reference proteome</keyword>
<evidence type="ECO:0000256" key="8">
    <source>
        <dbReference type="ARBA" id="ARBA00029586"/>
    </source>
</evidence>
<evidence type="ECO:0000256" key="3">
    <source>
        <dbReference type="ARBA" id="ARBA00022714"/>
    </source>
</evidence>
<feature type="compositionally biased region" description="Low complexity" evidence="10">
    <location>
        <begin position="43"/>
        <end position="69"/>
    </location>
</feature>
<accession>A0ABT6VZE9</accession>
<sequence length="159" mass="15110">MDITSATPTGATTRRTVVAMAGASGLAVALAACGGSGSKSATSSAAPSAAGGSGGSSSAPAGGSGTALAKTSEIPEGGGKIFADQKVVVTQPKAGEFKCFSAVCTHQGCTVAQVKDGTIDCPCHGSKFHIADGSVAGGPAPRPLPAEKFSVSGGEITLG</sequence>
<dbReference type="SUPFAM" id="SSF50022">
    <property type="entry name" value="ISP domain"/>
    <property type="match status" value="1"/>
</dbReference>
<keyword evidence="11" id="KW-0732">Signal</keyword>
<dbReference type="PRINTS" id="PR00162">
    <property type="entry name" value="RIESKE"/>
</dbReference>
<keyword evidence="7" id="KW-1015">Disulfide bond</keyword>
<evidence type="ECO:0000256" key="4">
    <source>
        <dbReference type="ARBA" id="ARBA00022723"/>
    </source>
</evidence>
<name>A0ABT6VZE9_9ACTN</name>
<evidence type="ECO:0000256" key="9">
    <source>
        <dbReference type="ARBA" id="ARBA00034078"/>
    </source>
</evidence>
<evidence type="ECO:0000313" key="14">
    <source>
        <dbReference type="Proteomes" id="UP001156398"/>
    </source>
</evidence>
<evidence type="ECO:0000256" key="7">
    <source>
        <dbReference type="ARBA" id="ARBA00023157"/>
    </source>
</evidence>
<protein>
    <recommendedName>
        <fullName evidence="2">Cytochrome bc1 complex Rieske iron-sulfur subunit</fullName>
    </recommendedName>
    <alternativeName>
        <fullName evidence="8">Cytochrome bc1 reductase complex subunit QcrA</fullName>
    </alternativeName>
</protein>
<dbReference type="InterPro" id="IPR017941">
    <property type="entry name" value="Rieske_2Fe-2S"/>
</dbReference>
<dbReference type="InterPro" id="IPR014349">
    <property type="entry name" value="Rieske_Fe-S_prot"/>
</dbReference>
<keyword evidence="5" id="KW-0408">Iron</keyword>
<reference evidence="13 14" key="1">
    <citation type="submission" date="2023-05" db="EMBL/GenBank/DDBJ databases">
        <title>Streptantibioticus silvisoli sp. nov., acidotolerant actinomycetes 1 from pine litter.</title>
        <authorList>
            <person name="Swiecimska M."/>
            <person name="Golinska P."/>
            <person name="Sangal V."/>
            <person name="Wachnowicz B."/>
            <person name="Goodfellow M."/>
        </authorList>
    </citation>
    <scope>NUCLEOTIDE SEQUENCE [LARGE SCALE GENOMIC DNA]</scope>
    <source>
        <strain evidence="13 14">SL54</strain>
    </source>
</reference>
<proteinExistence type="predicted"/>
<evidence type="ECO:0000259" key="12">
    <source>
        <dbReference type="PROSITE" id="PS51296"/>
    </source>
</evidence>
<evidence type="ECO:0000256" key="11">
    <source>
        <dbReference type="SAM" id="SignalP"/>
    </source>
</evidence>
<evidence type="ECO:0000256" key="6">
    <source>
        <dbReference type="ARBA" id="ARBA00023014"/>
    </source>
</evidence>
<dbReference type="InterPro" id="IPR005805">
    <property type="entry name" value="Rieske_Fe-S_prot_C"/>
</dbReference>
<dbReference type="PROSITE" id="PS51318">
    <property type="entry name" value="TAT"/>
    <property type="match status" value="1"/>
</dbReference>
<keyword evidence="6" id="KW-0411">Iron-sulfur</keyword>
<evidence type="ECO:0000256" key="2">
    <source>
        <dbReference type="ARBA" id="ARBA00015816"/>
    </source>
</evidence>
<feature type="domain" description="Rieske" evidence="12">
    <location>
        <begin position="66"/>
        <end position="158"/>
    </location>
</feature>
<keyword evidence="3" id="KW-0001">2Fe-2S</keyword>
<evidence type="ECO:0000256" key="1">
    <source>
        <dbReference type="ARBA" id="ARBA00002494"/>
    </source>
</evidence>
<comment type="caution">
    <text evidence="13">The sequence shown here is derived from an EMBL/GenBank/DDBJ whole genome shotgun (WGS) entry which is preliminary data.</text>
</comment>
<dbReference type="RefSeq" id="WP_271322333.1">
    <property type="nucleotide sequence ID" value="NZ_JAAGKO020000007.1"/>
</dbReference>
<evidence type="ECO:0000313" key="13">
    <source>
        <dbReference type="EMBL" id="MDI5962646.1"/>
    </source>
</evidence>